<accession>A0A9P1J1P8</accession>
<evidence type="ECO:0000256" key="1">
    <source>
        <dbReference type="SAM" id="MobiDB-lite"/>
    </source>
</evidence>
<dbReference type="AlphaFoldDB" id="A0A9P1J1P8"/>
<evidence type="ECO:0000313" key="2">
    <source>
        <dbReference type="EMBL" id="CAI5456561.1"/>
    </source>
</evidence>
<evidence type="ECO:0000313" key="3">
    <source>
        <dbReference type="Proteomes" id="UP001152747"/>
    </source>
</evidence>
<sequence>MMIETEELASVSQNRAAILERVNLEGKCLMVSAFENEQKQNAQRCNLVSIRRKFEGIRKNVSKLFYSFDFPIRANNETDFQNAVFIMQLSINNIKKEINGTREYISLAQQDAISRSKANEAKNCIVEIEEILMLFGESIKNKEVTNFALLNNISKKNGFFRKLKIETSTNMMIQLKRLTNETTKLGQIIQSIPEATNDNNFMNAAIQAAKNIIAESNASESSPQKIRESEDISRNLDEN</sequence>
<organism evidence="2 3">
    <name type="scientific">Caenorhabditis angaria</name>
    <dbReference type="NCBI Taxonomy" id="860376"/>
    <lineage>
        <taxon>Eukaryota</taxon>
        <taxon>Metazoa</taxon>
        <taxon>Ecdysozoa</taxon>
        <taxon>Nematoda</taxon>
        <taxon>Chromadorea</taxon>
        <taxon>Rhabditida</taxon>
        <taxon>Rhabditina</taxon>
        <taxon>Rhabditomorpha</taxon>
        <taxon>Rhabditoidea</taxon>
        <taxon>Rhabditidae</taxon>
        <taxon>Peloderinae</taxon>
        <taxon>Caenorhabditis</taxon>
    </lineage>
</organism>
<feature type="compositionally biased region" description="Basic and acidic residues" evidence="1">
    <location>
        <begin position="225"/>
        <end position="239"/>
    </location>
</feature>
<protein>
    <submittedName>
        <fullName evidence="2">Uncharacterized protein</fullName>
    </submittedName>
</protein>
<comment type="caution">
    <text evidence="2">The sequence shown here is derived from an EMBL/GenBank/DDBJ whole genome shotgun (WGS) entry which is preliminary data.</text>
</comment>
<gene>
    <name evidence="2" type="ORF">CAMP_LOCUS19198</name>
</gene>
<proteinExistence type="predicted"/>
<dbReference type="EMBL" id="CANHGI010000006">
    <property type="protein sequence ID" value="CAI5456561.1"/>
    <property type="molecule type" value="Genomic_DNA"/>
</dbReference>
<name>A0A9P1J1P8_9PELO</name>
<reference evidence="2" key="1">
    <citation type="submission" date="2022-11" db="EMBL/GenBank/DDBJ databases">
        <authorList>
            <person name="Kikuchi T."/>
        </authorList>
    </citation>
    <scope>NUCLEOTIDE SEQUENCE</scope>
    <source>
        <strain evidence="2">PS1010</strain>
    </source>
</reference>
<keyword evidence="3" id="KW-1185">Reference proteome</keyword>
<dbReference type="Proteomes" id="UP001152747">
    <property type="component" value="Unassembled WGS sequence"/>
</dbReference>
<feature type="region of interest" description="Disordered" evidence="1">
    <location>
        <begin position="216"/>
        <end position="239"/>
    </location>
</feature>